<dbReference type="PANTHER" id="PTHR34846:SF11">
    <property type="entry name" value="4-CARBOXYMUCONOLACTONE DECARBOXYLASE FAMILY PROTEIN (AFU_ORTHOLOGUE AFUA_6G11590)"/>
    <property type="match status" value="1"/>
</dbReference>
<dbReference type="SUPFAM" id="SSF69118">
    <property type="entry name" value="AhpD-like"/>
    <property type="match status" value="1"/>
</dbReference>
<dbReference type="PANTHER" id="PTHR34846">
    <property type="entry name" value="4-CARBOXYMUCONOLACTONE DECARBOXYLASE FAMILY PROTEIN (AFU_ORTHOLOGUE AFUA_6G11590)"/>
    <property type="match status" value="1"/>
</dbReference>
<evidence type="ECO:0000313" key="2">
    <source>
        <dbReference type="Proteomes" id="UP001139516"/>
    </source>
</evidence>
<protein>
    <submittedName>
        <fullName evidence="1">Carboxymuconolactone decarboxylase family protein</fullName>
    </submittedName>
</protein>
<organism evidence="1 2">
    <name type="scientific">Roseomonas acroporae</name>
    <dbReference type="NCBI Taxonomy" id="2937791"/>
    <lineage>
        <taxon>Bacteria</taxon>
        <taxon>Pseudomonadati</taxon>
        <taxon>Pseudomonadota</taxon>
        <taxon>Alphaproteobacteria</taxon>
        <taxon>Acetobacterales</taxon>
        <taxon>Roseomonadaceae</taxon>
        <taxon>Roseomonas</taxon>
    </lineage>
</organism>
<sequence>MARIPLPTPDEMSPEQRRVHDGVVAGPRGQVIGPLRAVIHSPDLAARWSALGEFLRYGTSLPKRLNELAIVVTGRRWSSQVEWWVHARAAAAAGIPEAAIEAIRQGEAPVFDEPDDALVYDFARALQLHGQVPPALYAAALERWGARGVVELTAVIGYYTMVSMTLNAHEIPLPDGVAPVLAAPDSGLAPLAPARLAARAAE</sequence>
<keyword evidence="2" id="KW-1185">Reference proteome</keyword>
<dbReference type="RefSeq" id="WP_248667023.1">
    <property type="nucleotide sequence ID" value="NZ_JALPRX010000043.1"/>
</dbReference>
<dbReference type="InterPro" id="IPR029032">
    <property type="entry name" value="AhpD-like"/>
</dbReference>
<evidence type="ECO:0000313" key="1">
    <source>
        <dbReference type="EMBL" id="MCK8784897.1"/>
    </source>
</evidence>
<dbReference type="Gene3D" id="1.20.1290.10">
    <property type="entry name" value="AhpD-like"/>
    <property type="match status" value="1"/>
</dbReference>
<accession>A0A9X1Y883</accession>
<name>A0A9X1Y883_9PROT</name>
<gene>
    <name evidence="1" type="ORF">M0638_10940</name>
</gene>
<dbReference type="AlphaFoldDB" id="A0A9X1Y883"/>
<reference evidence="1" key="1">
    <citation type="submission" date="2022-04" db="EMBL/GenBank/DDBJ databases">
        <title>Roseomonas acroporae sp. nov., isolated from coral Acropora digitifera.</title>
        <authorList>
            <person name="Sun H."/>
        </authorList>
    </citation>
    <scope>NUCLEOTIDE SEQUENCE</scope>
    <source>
        <strain evidence="1">NAR14</strain>
    </source>
</reference>
<proteinExistence type="predicted"/>
<dbReference type="Proteomes" id="UP001139516">
    <property type="component" value="Unassembled WGS sequence"/>
</dbReference>
<comment type="caution">
    <text evidence="1">The sequence shown here is derived from an EMBL/GenBank/DDBJ whole genome shotgun (WGS) entry which is preliminary data.</text>
</comment>
<dbReference type="EMBL" id="JALPRX010000043">
    <property type="protein sequence ID" value="MCK8784897.1"/>
    <property type="molecule type" value="Genomic_DNA"/>
</dbReference>